<protein>
    <submittedName>
        <fullName evidence="1">Uncharacterized protein</fullName>
    </submittedName>
</protein>
<evidence type="ECO:0000313" key="1">
    <source>
        <dbReference type="EMBL" id="KIM69070.1"/>
    </source>
</evidence>
<dbReference type="HOGENOM" id="CLU_2400951_0_0_1"/>
<proteinExistence type="predicted"/>
<keyword evidence="2" id="KW-1185">Reference proteome</keyword>
<name>A0A0C3E8J7_9AGAM</name>
<evidence type="ECO:0000313" key="2">
    <source>
        <dbReference type="Proteomes" id="UP000053989"/>
    </source>
</evidence>
<dbReference type="InParanoid" id="A0A0C3E8J7"/>
<reference evidence="2" key="2">
    <citation type="submission" date="2015-01" db="EMBL/GenBank/DDBJ databases">
        <title>Evolutionary Origins and Diversification of the Mycorrhizal Mutualists.</title>
        <authorList>
            <consortium name="DOE Joint Genome Institute"/>
            <consortium name="Mycorrhizal Genomics Consortium"/>
            <person name="Kohler A."/>
            <person name="Kuo A."/>
            <person name="Nagy L.G."/>
            <person name="Floudas D."/>
            <person name="Copeland A."/>
            <person name="Barry K.W."/>
            <person name="Cichocki N."/>
            <person name="Veneault-Fourrey C."/>
            <person name="LaButti K."/>
            <person name="Lindquist E.A."/>
            <person name="Lipzen A."/>
            <person name="Lundell T."/>
            <person name="Morin E."/>
            <person name="Murat C."/>
            <person name="Riley R."/>
            <person name="Ohm R."/>
            <person name="Sun H."/>
            <person name="Tunlid A."/>
            <person name="Henrissat B."/>
            <person name="Grigoriev I.V."/>
            <person name="Hibbett D.S."/>
            <person name="Martin F."/>
        </authorList>
    </citation>
    <scope>NUCLEOTIDE SEQUENCE [LARGE SCALE GENOMIC DNA]</scope>
    <source>
        <strain evidence="2">Foug A</strain>
    </source>
</reference>
<accession>A0A0C3E8J7</accession>
<dbReference type="Proteomes" id="UP000053989">
    <property type="component" value="Unassembled WGS sequence"/>
</dbReference>
<dbReference type="AlphaFoldDB" id="A0A0C3E8J7"/>
<dbReference type="EMBL" id="KN822007">
    <property type="protein sequence ID" value="KIM69070.1"/>
    <property type="molecule type" value="Genomic_DNA"/>
</dbReference>
<organism evidence="1 2">
    <name type="scientific">Scleroderma citrinum Foug A</name>
    <dbReference type="NCBI Taxonomy" id="1036808"/>
    <lineage>
        <taxon>Eukaryota</taxon>
        <taxon>Fungi</taxon>
        <taxon>Dikarya</taxon>
        <taxon>Basidiomycota</taxon>
        <taxon>Agaricomycotina</taxon>
        <taxon>Agaricomycetes</taxon>
        <taxon>Agaricomycetidae</taxon>
        <taxon>Boletales</taxon>
        <taxon>Sclerodermatineae</taxon>
        <taxon>Sclerodermataceae</taxon>
        <taxon>Scleroderma</taxon>
    </lineage>
</organism>
<sequence length="93" mass="10808">MILVTRYLSVNRAERRTKIELTWSLLGSDRPVGLCRTIPPLSRSWPAFTESLSLYPCLSPIICWFGLMFVSEERELMSSKMFPSQWKSSEFSK</sequence>
<gene>
    <name evidence="1" type="ORF">SCLCIDRAFT_812972</name>
</gene>
<reference evidence="1 2" key="1">
    <citation type="submission" date="2014-04" db="EMBL/GenBank/DDBJ databases">
        <authorList>
            <consortium name="DOE Joint Genome Institute"/>
            <person name="Kuo A."/>
            <person name="Kohler A."/>
            <person name="Nagy L.G."/>
            <person name="Floudas D."/>
            <person name="Copeland A."/>
            <person name="Barry K.W."/>
            <person name="Cichocki N."/>
            <person name="Veneault-Fourrey C."/>
            <person name="LaButti K."/>
            <person name="Lindquist E.A."/>
            <person name="Lipzen A."/>
            <person name="Lundell T."/>
            <person name="Morin E."/>
            <person name="Murat C."/>
            <person name="Sun H."/>
            <person name="Tunlid A."/>
            <person name="Henrissat B."/>
            <person name="Grigoriev I.V."/>
            <person name="Hibbett D.S."/>
            <person name="Martin F."/>
            <person name="Nordberg H.P."/>
            <person name="Cantor M.N."/>
            <person name="Hua S.X."/>
        </authorList>
    </citation>
    <scope>NUCLEOTIDE SEQUENCE [LARGE SCALE GENOMIC DNA]</scope>
    <source>
        <strain evidence="1 2">Foug A</strain>
    </source>
</reference>